<dbReference type="AlphaFoldDB" id="U6SL58"/>
<dbReference type="InterPro" id="IPR035924">
    <property type="entry name" value="FlaG-like_sf"/>
</dbReference>
<proteinExistence type="predicted"/>
<accession>U6SL58</accession>
<dbReference type="PANTHER" id="PTHR37166:SF1">
    <property type="entry name" value="PROTEIN FLAG"/>
    <property type="match status" value="1"/>
</dbReference>
<evidence type="ECO:0008006" key="3">
    <source>
        <dbReference type="Google" id="ProtNLM"/>
    </source>
</evidence>
<dbReference type="PATRIC" id="fig|1188261.3.peg.3061"/>
<evidence type="ECO:0000313" key="1">
    <source>
        <dbReference type="EMBL" id="ERN52132.1"/>
    </source>
</evidence>
<dbReference type="Pfam" id="PF03646">
    <property type="entry name" value="FlaG"/>
    <property type="match status" value="1"/>
</dbReference>
<sequence>MYLLNRRWEEADSGDRAASFLWQMLKRDAKCTDKKEKSVVPRRCLMEIQHSTSSQLIDLSKKSAKTIENTPGELIQKGIEHVREERRNHYSKDLLEDQVESMNELLKTNQTSVKFNVHEDLDRMYVQVVDLETDEVVKEIPPEQFLDMVASMLKHAGLIVDQRI</sequence>
<organism evidence="1 2">
    <name type="scientific">Alkalihalophilus marmarensis DSM 21297</name>
    <dbReference type="NCBI Taxonomy" id="1188261"/>
    <lineage>
        <taxon>Bacteria</taxon>
        <taxon>Bacillati</taxon>
        <taxon>Bacillota</taxon>
        <taxon>Bacilli</taxon>
        <taxon>Bacillales</taxon>
        <taxon>Bacillaceae</taxon>
        <taxon>Alkalihalophilus</taxon>
    </lineage>
</organism>
<dbReference type="Gene3D" id="3.30.160.170">
    <property type="entry name" value="FlaG-like"/>
    <property type="match status" value="1"/>
</dbReference>
<name>U6SL58_9BACI</name>
<dbReference type="SUPFAM" id="SSF160214">
    <property type="entry name" value="FlaG-like"/>
    <property type="match status" value="1"/>
</dbReference>
<comment type="caution">
    <text evidence="1">The sequence shown here is derived from an EMBL/GenBank/DDBJ whole genome shotgun (WGS) entry which is preliminary data.</text>
</comment>
<dbReference type="Proteomes" id="UP000017170">
    <property type="component" value="Unassembled WGS sequence"/>
</dbReference>
<reference evidence="1 2" key="1">
    <citation type="journal article" date="2013" name="Genome Announc.">
        <title>Genome Sequence of the Extreme Obligate Alkaliphile Bacillus marmarensis Strain DSM 21297.</title>
        <authorList>
            <person name="Wernick D.G."/>
            <person name="Choi K.Y."/>
            <person name="Tat C.A."/>
            <person name="Lafontaine Rivera J.G."/>
            <person name="Liao J.C."/>
        </authorList>
    </citation>
    <scope>NUCLEOTIDE SEQUENCE [LARGE SCALE GENOMIC DNA]</scope>
    <source>
        <strain evidence="1 2">DSM 21297</strain>
    </source>
</reference>
<dbReference type="EMBL" id="ATAE01000040">
    <property type="protein sequence ID" value="ERN52132.1"/>
    <property type="molecule type" value="Genomic_DNA"/>
</dbReference>
<evidence type="ECO:0000313" key="2">
    <source>
        <dbReference type="Proteomes" id="UP000017170"/>
    </source>
</evidence>
<dbReference type="InterPro" id="IPR005186">
    <property type="entry name" value="FlaG"/>
</dbReference>
<protein>
    <recommendedName>
        <fullName evidence="3">Flagellar protein FlaG</fullName>
    </recommendedName>
</protein>
<keyword evidence="2" id="KW-1185">Reference proteome</keyword>
<dbReference type="PANTHER" id="PTHR37166">
    <property type="entry name" value="PROTEIN FLAG"/>
    <property type="match status" value="1"/>
</dbReference>
<gene>
    <name evidence="1" type="ORF">A33I_17840</name>
</gene>